<dbReference type="GO" id="GO:0003924">
    <property type="term" value="F:GTPase activity"/>
    <property type="evidence" value="ECO:0007669"/>
    <property type="project" value="InterPro"/>
</dbReference>
<evidence type="ECO:0000256" key="1">
    <source>
        <dbReference type="ARBA" id="ARBA00022741"/>
    </source>
</evidence>
<accession>U6MPK2</accession>
<dbReference type="EMBL" id="HG722949">
    <property type="protein sequence ID" value="CDJ64419.1"/>
    <property type="molecule type" value="Genomic_DNA"/>
</dbReference>
<dbReference type="VEuPathDB" id="ToxoDB:ENH_00069090"/>
<dbReference type="GO" id="GO:0005525">
    <property type="term" value="F:GTP binding"/>
    <property type="evidence" value="ECO:0007669"/>
    <property type="project" value="UniProtKB-KW"/>
</dbReference>
<reference evidence="5" key="1">
    <citation type="submission" date="2013-10" db="EMBL/GenBank/DDBJ databases">
        <title>Genomic analysis of the causative agents of coccidiosis in chickens.</title>
        <authorList>
            <person name="Reid A.J."/>
            <person name="Blake D."/>
            <person name="Billington K."/>
            <person name="Browne H."/>
            <person name="Dunn M."/>
            <person name="Hung S."/>
            <person name="Kawahara F."/>
            <person name="Miranda-Saavedra D."/>
            <person name="Mourier T."/>
            <person name="Nagra H."/>
            <person name="Otto T.D."/>
            <person name="Rawlings N."/>
            <person name="Sanchez A."/>
            <person name="Sanders M."/>
            <person name="Subramaniam C."/>
            <person name="Tay Y."/>
            <person name="Dear P."/>
            <person name="Doerig C."/>
            <person name="Gruber A."/>
            <person name="Parkinson J."/>
            <person name="Shirley M."/>
            <person name="Wan K.L."/>
            <person name="Berriman M."/>
            <person name="Tomley F."/>
            <person name="Pain A."/>
        </authorList>
    </citation>
    <scope>NUCLEOTIDE SEQUENCE [LARGE SCALE GENOMIC DNA]</scope>
    <source>
        <strain evidence="5">Houghton</strain>
    </source>
</reference>
<dbReference type="AlphaFoldDB" id="U6MPK2"/>
<dbReference type="Gene3D" id="3.40.50.300">
    <property type="entry name" value="P-loop containing nucleotide triphosphate hydrolases"/>
    <property type="match status" value="1"/>
</dbReference>
<dbReference type="Pfam" id="PF00025">
    <property type="entry name" value="Arf"/>
    <property type="match status" value="1"/>
</dbReference>
<dbReference type="SUPFAM" id="SSF52540">
    <property type="entry name" value="P-loop containing nucleoside triphosphate hydrolases"/>
    <property type="match status" value="1"/>
</dbReference>
<gene>
    <name evidence="5" type="ORF">ENH_00069090</name>
</gene>
<dbReference type="InterPro" id="IPR024156">
    <property type="entry name" value="Small_GTPase_ARF"/>
</dbReference>
<dbReference type="OrthoDB" id="347962at2759"/>
<feature type="compositionally biased region" description="Low complexity" evidence="4">
    <location>
        <begin position="7"/>
        <end position="18"/>
    </location>
</feature>
<sequence length="123" mass="13021">MPTRVTSRLQGRLDSSSDSLDRNLVHASSSEVVGSQQRQAVPVAAASAAASFDVVAQEEELKDVALAVIANKQDLPRALNEGEISMALGLPTLRDRRWSVFSASAVKGEGLSAAMDWLADVLS</sequence>
<dbReference type="RefSeq" id="XP_013432886.1">
    <property type="nucleotide sequence ID" value="XM_013577432.1"/>
</dbReference>
<keyword evidence="1 3" id="KW-0547">Nucleotide-binding</keyword>
<proteinExistence type="predicted"/>
<dbReference type="Proteomes" id="UP000030754">
    <property type="component" value="Unassembled WGS sequence"/>
</dbReference>
<evidence type="ECO:0000313" key="6">
    <source>
        <dbReference type="Proteomes" id="UP000030754"/>
    </source>
</evidence>
<evidence type="ECO:0000256" key="3">
    <source>
        <dbReference type="PIRSR" id="PIRSR606689-1"/>
    </source>
</evidence>
<reference evidence="5" key="2">
    <citation type="submission" date="2013-10" db="EMBL/GenBank/DDBJ databases">
        <authorList>
            <person name="Aslett M."/>
        </authorList>
    </citation>
    <scope>NUCLEOTIDE SEQUENCE [LARGE SCALE GENOMIC DNA]</scope>
    <source>
        <strain evidence="5">Houghton</strain>
    </source>
</reference>
<dbReference type="InterPro" id="IPR006689">
    <property type="entry name" value="Small_GTPase_ARF/SAR"/>
</dbReference>
<feature type="binding site" evidence="3">
    <location>
        <begin position="71"/>
        <end position="74"/>
    </location>
    <ligand>
        <name>GTP</name>
        <dbReference type="ChEBI" id="CHEBI:37565"/>
    </ligand>
</feature>
<evidence type="ECO:0000256" key="4">
    <source>
        <dbReference type="SAM" id="MobiDB-lite"/>
    </source>
</evidence>
<organism evidence="5 6">
    <name type="scientific">Eimeria necatrix</name>
    <dbReference type="NCBI Taxonomy" id="51315"/>
    <lineage>
        <taxon>Eukaryota</taxon>
        <taxon>Sar</taxon>
        <taxon>Alveolata</taxon>
        <taxon>Apicomplexa</taxon>
        <taxon>Conoidasida</taxon>
        <taxon>Coccidia</taxon>
        <taxon>Eucoccidiorida</taxon>
        <taxon>Eimeriorina</taxon>
        <taxon>Eimeriidae</taxon>
        <taxon>Eimeria</taxon>
    </lineage>
</organism>
<keyword evidence="6" id="KW-1185">Reference proteome</keyword>
<dbReference type="GeneID" id="25477042"/>
<keyword evidence="2 3" id="KW-0342">GTP-binding</keyword>
<feature type="region of interest" description="Disordered" evidence="4">
    <location>
        <begin position="1"/>
        <end position="20"/>
    </location>
</feature>
<evidence type="ECO:0000313" key="5">
    <source>
        <dbReference type="EMBL" id="CDJ64419.1"/>
    </source>
</evidence>
<evidence type="ECO:0000256" key="2">
    <source>
        <dbReference type="ARBA" id="ARBA00023134"/>
    </source>
</evidence>
<protein>
    <submittedName>
        <fullName evidence="5">ADP-ribosylation factor domain-containing protein, putative</fullName>
    </submittedName>
</protein>
<dbReference type="InterPro" id="IPR027417">
    <property type="entry name" value="P-loop_NTPase"/>
</dbReference>
<name>U6MPK2_9EIME</name>
<dbReference type="PANTHER" id="PTHR11711">
    <property type="entry name" value="ADP RIBOSYLATION FACTOR-RELATED"/>
    <property type="match status" value="1"/>
</dbReference>